<keyword evidence="3" id="KW-1185">Reference proteome</keyword>
<dbReference type="RefSeq" id="WP_138624438.1">
    <property type="nucleotide sequence ID" value="NZ_SZVP01000022.1"/>
</dbReference>
<evidence type="ECO:0000259" key="1">
    <source>
        <dbReference type="Pfam" id="PF06877"/>
    </source>
</evidence>
<dbReference type="Pfam" id="PF06877">
    <property type="entry name" value="RraB"/>
    <property type="match status" value="1"/>
</dbReference>
<evidence type="ECO:0000313" key="2">
    <source>
        <dbReference type="EMBL" id="TMM41492.1"/>
    </source>
</evidence>
<gene>
    <name evidence="2" type="ORF">FCS21_15475</name>
</gene>
<dbReference type="SUPFAM" id="SSF89946">
    <property type="entry name" value="Hypothetical protein VC0424"/>
    <property type="match status" value="1"/>
</dbReference>
<proteinExistence type="predicted"/>
<dbReference type="Gene3D" id="3.30.70.970">
    <property type="entry name" value="RraB-like"/>
    <property type="match status" value="1"/>
</dbReference>
<organism evidence="2 3">
    <name type="scientific">Colwellia ponticola</name>
    <dbReference type="NCBI Taxonomy" id="2304625"/>
    <lineage>
        <taxon>Bacteria</taxon>
        <taxon>Pseudomonadati</taxon>
        <taxon>Pseudomonadota</taxon>
        <taxon>Gammaproteobacteria</taxon>
        <taxon>Alteromonadales</taxon>
        <taxon>Colwelliaceae</taxon>
        <taxon>Colwellia</taxon>
    </lineage>
</organism>
<dbReference type="InterPro" id="IPR009671">
    <property type="entry name" value="RraB_dom"/>
</dbReference>
<name>A0A8H2JJI9_9GAMM</name>
<dbReference type="EMBL" id="SZVP01000022">
    <property type="protein sequence ID" value="TMM41492.1"/>
    <property type="molecule type" value="Genomic_DNA"/>
</dbReference>
<protein>
    <submittedName>
        <fullName evidence="2">Ribonuclease E inhibitor RraB</fullName>
    </submittedName>
</protein>
<feature type="domain" description="Regulator of ribonuclease activity B" evidence="1">
    <location>
        <begin position="6"/>
        <end position="104"/>
    </location>
</feature>
<dbReference type="InterPro" id="IPR036701">
    <property type="entry name" value="RraB-like_sf"/>
</dbReference>
<accession>A0A8H2JJI9</accession>
<dbReference type="AlphaFoldDB" id="A0A8H2JJI9"/>
<sequence>MKFPKDETGKVLFEMQKAGIDLTVIHTVVFYHLFGSQEQAEAMAAYLAEVDPDIICDVHIDDNPKVWALACSIKLLPLYDAIIALEARFEEIVTQYKGYTDGWGIEA</sequence>
<dbReference type="OrthoDB" id="5769880at2"/>
<dbReference type="Proteomes" id="UP000307702">
    <property type="component" value="Unassembled WGS sequence"/>
</dbReference>
<comment type="caution">
    <text evidence="2">The sequence shown here is derived from an EMBL/GenBank/DDBJ whole genome shotgun (WGS) entry which is preliminary data.</text>
</comment>
<evidence type="ECO:0000313" key="3">
    <source>
        <dbReference type="Proteomes" id="UP000307702"/>
    </source>
</evidence>
<reference evidence="2 3" key="1">
    <citation type="submission" date="2019-05" db="EMBL/GenBank/DDBJ databases">
        <title>Colwellia ponticola sp. nov., isolated from seawater.</title>
        <authorList>
            <person name="Yoon J.-H."/>
        </authorList>
    </citation>
    <scope>NUCLEOTIDE SEQUENCE [LARGE SCALE GENOMIC DNA]</scope>
    <source>
        <strain evidence="2 3">OISW-25</strain>
    </source>
</reference>